<accession>A0AAE3VQP2</accession>
<dbReference type="RefSeq" id="WP_306886232.1">
    <property type="nucleotide sequence ID" value="NZ_JAUSUL010000002.1"/>
</dbReference>
<protein>
    <submittedName>
        <fullName evidence="1">Uncharacterized protein</fullName>
    </submittedName>
</protein>
<comment type="caution">
    <text evidence="1">The sequence shown here is derived from an EMBL/GenBank/DDBJ whole genome shotgun (WGS) entry which is preliminary data.</text>
</comment>
<dbReference type="Proteomes" id="UP001229244">
    <property type="component" value="Unassembled WGS sequence"/>
</dbReference>
<dbReference type="InterPro" id="IPR027417">
    <property type="entry name" value="P-loop_NTPase"/>
</dbReference>
<evidence type="ECO:0000313" key="1">
    <source>
        <dbReference type="EMBL" id="MDQ0316411.1"/>
    </source>
</evidence>
<proteinExistence type="predicted"/>
<dbReference type="AlphaFoldDB" id="A0AAE3VQP2"/>
<name>A0AAE3VQP2_9HYPH</name>
<gene>
    <name evidence="1" type="ORF">J2S73_002868</name>
</gene>
<dbReference type="EMBL" id="JAUSUL010000002">
    <property type="protein sequence ID" value="MDQ0316411.1"/>
    <property type="molecule type" value="Genomic_DNA"/>
</dbReference>
<organism evidence="1 2">
    <name type="scientific">Amorphus orientalis</name>
    <dbReference type="NCBI Taxonomy" id="649198"/>
    <lineage>
        <taxon>Bacteria</taxon>
        <taxon>Pseudomonadati</taxon>
        <taxon>Pseudomonadota</taxon>
        <taxon>Alphaproteobacteria</taxon>
        <taxon>Hyphomicrobiales</taxon>
        <taxon>Amorphaceae</taxon>
        <taxon>Amorphus</taxon>
    </lineage>
</organism>
<evidence type="ECO:0000313" key="2">
    <source>
        <dbReference type="Proteomes" id="UP001229244"/>
    </source>
</evidence>
<keyword evidence="2" id="KW-1185">Reference proteome</keyword>
<sequence length="411" mass="46242">MFTIFAEIGYDLGSDYTYDAKDNIIRFANGSEVLLLDMAASPQDPEFTRFGSLNLTWAWAEESNESPEKGIAILKTRVGRHNKLDGLEVKPFWLETFNPNKGHVHRNYYKPWKEGVLPPHRQFIRALPGDNPHLPDAYIENLKRADKVTRERLLYGNFDYDADPNRLMDYDAILDLKTNTIDAGTNRFLINDIARFGGDKIVLGEFEGLCLVGLTVNTYQGIEVTTKQIKDQAAESRIPFSHILSDEDGVGGGVVDNLRGTKGFLGGSRPLEIVDSLTGKMVAANFANLRSQCYFRLAELVNGHLMSIDLRYFKSNIEGYTEERALSDLEEELDHILSVDMSGQSTKHAVIPKSDIKERLGRSPDFADILMMRMLFELQGKDVVKKAQDPVTIILNRERRPSPAGANPELD</sequence>
<reference evidence="1" key="1">
    <citation type="submission" date="2023-07" db="EMBL/GenBank/DDBJ databases">
        <title>Genomic Encyclopedia of Type Strains, Phase IV (KMG-IV): sequencing the most valuable type-strain genomes for metagenomic binning, comparative biology and taxonomic classification.</title>
        <authorList>
            <person name="Goeker M."/>
        </authorList>
    </citation>
    <scope>NUCLEOTIDE SEQUENCE</scope>
    <source>
        <strain evidence="1">DSM 21202</strain>
    </source>
</reference>
<dbReference type="Gene3D" id="3.30.420.240">
    <property type="match status" value="1"/>
</dbReference>
<dbReference type="Gene3D" id="3.40.50.300">
    <property type="entry name" value="P-loop containing nucleotide triphosphate hydrolases"/>
    <property type="match status" value="1"/>
</dbReference>